<feature type="repeat" description="ANK" evidence="3">
    <location>
        <begin position="340"/>
        <end position="372"/>
    </location>
</feature>
<gene>
    <name evidence="4" type="ORF">BRSU_0942</name>
</gene>
<organism evidence="4 5">
    <name type="scientific">Brachyspira suanatina</name>
    <dbReference type="NCBI Taxonomy" id="381802"/>
    <lineage>
        <taxon>Bacteria</taxon>
        <taxon>Pseudomonadati</taxon>
        <taxon>Spirochaetota</taxon>
        <taxon>Spirochaetia</taxon>
        <taxon>Brachyspirales</taxon>
        <taxon>Brachyspiraceae</taxon>
        <taxon>Brachyspira</taxon>
    </lineage>
</organism>
<evidence type="ECO:0000256" key="1">
    <source>
        <dbReference type="ARBA" id="ARBA00022737"/>
    </source>
</evidence>
<keyword evidence="2 3" id="KW-0040">ANK repeat</keyword>
<dbReference type="OrthoDB" id="306012at2"/>
<feature type="repeat" description="ANK" evidence="3">
    <location>
        <begin position="102"/>
        <end position="134"/>
    </location>
</feature>
<dbReference type="EMBL" id="CVLB01000001">
    <property type="protein sequence ID" value="CRF32660.1"/>
    <property type="molecule type" value="Genomic_DNA"/>
</dbReference>
<feature type="repeat" description="ANK" evidence="3">
    <location>
        <begin position="373"/>
        <end position="405"/>
    </location>
</feature>
<dbReference type="InterPro" id="IPR036770">
    <property type="entry name" value="Ankyrin_rpt-contain_sf"/>
</dbReference>
<dbReference type="PROSITE" id="PS50088">
    <property type="entry name" value="ANK_REPEAT"/>
    <property type="match status" value="6"/>
</dbReference>
<dbReference type="RefSeq" id="WP_048594110.1">
    <property type="nucleotide sequence ID" value="NZ_CVLB01000001.1"/>
</dbReference>
<protein>
    <submittedName>
        <fullName evidence="4">Ankyrin</fullName>
    </submittedName>
</protein>
<proteinExistence type="predicted"/>
<evidence type="ECO:0000313" key="4">
    <source>
        <dbReference type="EMBL" id="CRF32660.1"/>
    </source>
</evidence>
<feature type="repeat" description="ANK" evidence="3">
    <location>
        <begin position="269"/>
        <end position="307"/>
    </location>
</feature>
<sequence length="426" mass="47335">MKKIIIITLFINIISLYALTENENKMINAVKTGDIRTIQTLLSQNVSPNIKDERGYSLIHIAAENNQTVSINVLKNSPYTDLNILLDNNTKITNKNKYIDGSYYSAMDIATINKNFESVKLLIDSGANINFQMKEKPRSEFLASEYANPQILQLYLNKNIYLLMNSEDVISLIKSASIGNNVENINYLVKDLGIDVDTKDTNTMLHYAVGHGSIEAASELIKLGADIDNTNANLKTSLHYVIENNSNKLLESVNLLLSKNANPNIKDKNGNTALHLAVMNAHKSKNEYIEVINALIKYNANVNILNEKNQLALNIAVSNNDTEISNILINAKSELNNMYNGYAPIHTAVKNNNMSITDNLLLNGANVDIKDKRGYSPLAIAVENNNLEMCRKLIRNNAVVDSKAIDIAKKMNNKEIKKLLGLGAIN</sequence>
<dbReference type="Gene3D" id="1.25.40.20">
    <property type="entry name" value="Ankyrin repeat-containing domain"/>
    <property type="match status" value="4"/>
</dbReference>
<dbReference type="Pfam" id="PF12796">
    <property type="entry name" value="Ank_2"/>
    <property type="match status" value="3"/>
</dbReference>
<feature type="repeat" description="ANK" evidence="3">
    <location>
        <begin position="233"/>
        <end position="268"/>
    </location>
</feature>
<evidence type="ECO:0000256" key="3">
    <source>
        <dbReference type="PROSITE-ProRule" id="PRU00023"/>
    </source>
</evidence>
<dbReference type="SUPFAM" id="SSF48403">
    <property type="entry name" value="Ankyrin repeat"/>
    <property type="match status" value="1"/>
</dbReference>
<dbReference type="PANTHER" id="PTHR24198">
    <property type="entry name" value="ANKYRIN REPEAT AND PROTEIN KINASE DOMAIN-CONTAINING PROTEIN"/>
    <property type="match status" value="1"/>
</dbReference>
<evidence type="ECO:0000313" key="5">
    <source>
        <dbReference type="Proteomes" id="UP000043763"/>
    </source>
</evidence>
<accession>A0A0G4K6H7</accession>
<dbReference type="AlphaFoldDB" id="A0A0G4K6H7"/>
<dbReference type="Proteomes" id="UP000043763">
    <property type="component" value="Unassembled WGS sequence"/>
</dbReference>
<evidence type="ECO:0000256" key="2">
    <source>
        <dbReference type="ARBA" id="ARBA00023043"/>
    </source>
</evidence>
<reference evidence="5" key="1">
    <citation type="submission" date="2015-04" db="EMBL/GenBank/DDBJ databases">
        <authorList>
            <person name="Mushtaq Mamoona"/>
        </authorList>
    </citation>
    <scope>NUCLEOTIDE SEQUENCE [LARGE SCALE GENOMIC DNA]</scope>
    <source>
        <strain evidence="5">AN4859/03</strain>
    </source>
</reference>
<feature type="repeat" description="ANK" evidence="3">
    <location>
        <begin position="200"/>
        <end position="232"/>
    </location>
</feature>
<dbReference type="Pfam" id="PF00023">
    <property type="entry name" value="Ank"/>
    <property type="match status" value="1"/>
</dbReference>
<keyword evidence="1" id="KW-0677">Repeat</keyword>
<dbReference type="PROSITE" id="PS50297">
    <property type="entry name" value="ANK_REP_REGION"/>
    <property type="match status" value="3"/>
</dbReference>
<keyword evidence="5" id="KW-1185">Reference proteome</keyword>
<name>A0A0G4K6H7_9SPIR</name>
<dbReference type="SMART" id="SM00248">
    <property type="entry name" value="ANK"/>
    <property type="match status" value="9"/>
</dbReference>
<dbReference type="Pfam" id="PF13637">
    <property type="entry name" value="Ank_4"/>
    <property type="match status" value="1"/>
</dbReference>
<dbReference type="PANTHER" id="PTHR24198:SF165">
    <property type="entry name" value="ANKYRIN REPEAT-CONTAINING PROTEIN-RELATED"/>
    <property type="match status" value="1"/>
</dbReference>
<dbReference type="InterPro" id="IPR002110">
    <property type="entry name" value="Ankyrin_rpt"/>
</dbReference>